<proteinExistence type="inferred from homology"/>
<dbReference type="PANTHER" id="PTHR46383">
    <property type="entry name" value="ASPARTATE AMINOTRANSFERASE"/>
    <property type="match status" value="1"/>
</dbReference>
<dbReference type="PROSITE" id="PS00105">
    <property type="entry name" value="AA_TRANSFER_CLASS_1"/>
    <property type="match status" value="1"/>
</dbReference>
<dbReference type="Proteomes" id="UP000610760">
    <property type="component" value="Unassembled WGS sequence"/>
</dbReference>
<evidence type="ECO:0000256" key="4">
    <source>
        <dbReference type="ARBA" id="ARBA00022679"/>
    </source>
</evidence>
<dbReference type="InterPro" id="IPR015424">
    <property type="entry name" value="PyrdxlP-dep_Trfase"/>
</dbReference>
<evidence type="ECO:0000256" key="5">
    <source>
        <dbReference type="ARBA" id="ARBA00022898"/>
    </source>
</evidence>
<protein>
    <recommendedName>
        <fullName evidence="6">Aminotransferase</fullName>
        <ecNumber evidence="6">2.6.1.-</ecNumber>
    </recommendedName>
</protein>
<keyword evidence="3 6" id="KW-0032">Aminotransferase</keyword>
<accession>A0A926I774</accession>
<dbReference type="Gene3D" id="3.40.640.10">
    <property type="entry name" value="Type I PLP-dependent aspartate aminotransferase-like (Major domain)"/>
    <property type="match status" value="1"/>
</dbReference>
<comment type="similarity">
    <text evidence="2 6">Belongs to the class-I pyridoxal-phosphate-dependent aminotransferase family.</text>
</comment>
<dbReference type="Gene3D" id="3.90.1150.10">
    <property type="entry name" value="Aspartate Aminotransferase, domain 1"/>
    <property type="match status" value="1"/>
</dbReference>
<dbReference type="EMBL" id="JACRSV010000004">
    <property type="protein sequence ID" value="MBC8560670.1"/>
    <property type="molecule type" value="Genomic_DNA"/>
</dbReference>
<evidence type="ECO:0000259" key="7">
    <source>
        <dbReference type="Pfam" id="PF00155"/>
    </source>
</evidence>
<dbReference type="SUPFAM" id="SSF53383">
    <property type="entry name" value="PLP-dependent transferases"/>
    <property type="match status" value="1"/>
</dbReference>
<gene>
    <name evidence="8" type="ORF">H8710_11405</name>
</gene>
<comment type="caution">
    <text evidence="8">The sequence shown here is derived from an EMBL/GenBank/DDBJ whole genome shotgun (WGS) entry which is preliminary data.</text>
</comment>
<dbReference type="EC" id="2.6.1.-" evidence="6"/>
<reference evidence="8" key="1">
    <citation type="submission" date="2020-08" db="EMBL/GenBank/DDBJ databases">
        <title>Genome public.</title>
        <authorList>
            <person name="Liu C."/>
            <person name="Sun Q."/>
        </authorList>
    </citation>
    <scope>NUCLEOTIDE SEQUENCE</scope>
    <source>
        <strain evidence="8">NSJ-33</strain>
    </source>
</reference>
<keyword evidence="9" id="KW-1185">Reference proteome</keyword>
<dbReference type="RefSeq" id="WP_249296125.1">
    <property type="nucleotide sequence ID" value="NZ_JACRSV010000004.1"/>
</dbReference>
<dbReference type="Pfam" id="PF00155">
    <property type="entry name" value="Aminotran_1_2"/>
    <property type="match status" value="1"/>
</dbReference>
<organism evidence="8 9">
    <name type="scientific">Fumia xinanensis</name>
    <dbReference type="NCBI Taxonomy" id="2763659"/>
    <lineage>
        <taxon>Bacteria</taxon>
        <taxon>Bacillati</taxon>
        <taxon>Bacillota</taxon>
        <taxon>Clostridia</taxon>
        <taxon>Eubacteriales</taxon>
        <taxon>Oscillospiraceae</taxon>
        <taxon>Fumia</taxon>
    </lineage>
</organism>
<comment type="cofactor">
    <cofactor evidence="1 6">
        <name>pyridoxal 5'-phosphate</name>
        <dbReference type="ChEBI" id="CHEBI:597326"/>
    </cofactor>
</comment>
<evidence type="ECO:0000313" key="9">
    <source>
        <dbReference type="Proteomes" id="UP000610760"/>
    </source>
</evidence>
<sequence>MNIENLISSRTASLKPSGIRRFFDIANEMEGVISLGVGEPDFKTPYSVRRAGIENLQMGKTAYTANAGLAELRNAISRYLERKFNLSYDPKTEVLVTVGGSEAIDLCIRAFVNPGEEVLIPEPCFVAYAPIVTMTCGVPVPIKTVAEDEFRLTAKQLEAAITDKTKVLVLPFPNNPTGAVMRREHLEEIAEVLRKHDIIVLSDEIYAELTYNGRHVSIAEIDGMKERTIIVNGFSKTFAMTGWRLGFATGPASAIKQMTKLHQYAIMCAPTTAQYAAIEALDHCEENICQMREEYNMRRRFIVDAFNKIGLHTFEPQGAFYVFPCIQSTGMTSDEFCEKLLYSKKVAVVPGTAFGDSGEGFVRVSYSYSVNHLNEAVKRIGEFVEEVRQGQHRD</sequence>
<evidence type="ECO:0000256" key="2">
    <source>
        <dbReference type="ARBA" id="ARBA00007441"/>
    </source>
</evidence>
<dbReference type="InterPro" id="IPR050596">
    <property type="entry name" value="AspAT/PAT-like"/>
</dbReference>
<evidence type="ECO:0000256" key="6">
    <source>
        <dbReference type="RuleBase" id="RU000481"/>
    </source>
</evidence>
<dbReference type="GO" id="GO:0008483">
    <property type="term" value="F:transaminase activity"/>
    <property type="evidence" value="ECO:0007669"/>
    <property type="project" value="UniProtKB-KW"/>
</dbReference>
<keyword evidence="4 6" id="KW-0808">Transferase</keyword>
<feature type="domain" description="Aminotransferase class I/classII large" evidence="7">
    <location>
        <begin position="31"/>
        <end position="380"/>
    </location>
</feature>
<name>A0A926I774_9FIRM</name>
<evidence type="ECO:0000313" key="8">
    <source>
        <dbReference type="EMBL" id="MBC8560670.1"/>
    </source>
</evidence>
<dbReference type="AlphaFoldDB" id="A0A926I774"/>
<dbReference type="GO" id="GO:0006520">
    <property type="term" value="P:amino acid metabolic process"/>
    <property type="evidence" value="ECO:0007669"/>
    <property type="project" value="InterPro"/>
</dbReference>
<dbReference type="GO" id="GO:0030170">
    <property type="term" value="F:pyridoxal phosphate binding"/>
    <property type="evidence" value="ECO:0007669"/>
    <property type="project" value="InterPro"/>
</dbReference>
<dbReference type="FunFam" id="3.40.640.10:FF:000033">
    <property type="entry name" value="Aspartate aminotransferase"/>
    <property type="match status" value="1"/>
</dbReference>
<dbReference type="CDD" id="cd00609">
    <property type="entry name" value="AAT_like"/>
    <property type="match status" value="1"/>
</dbReference>
<dbReference type="InterPro" id="IPR004839">
    <property type="entry name" value="Aminotransferase_I/II_large"/>
</dbReference>
<evidence type="ECO:0000256" key="3">
    <source>
        <dbReference type="ARBA" id="ARBA00022576"/>
    </source>
</evidence>
<dbReference type="PANTHER" id="PTHR46383:SF3">
    <property type="entry name" value="ASPARTATE AMINOTRANSFERASE-RELATED"/>
    <property type="match status" value="1"/>
</dbReference>
<dbReference type="InterPro" id="IPR015421">
    <property type="entry name" value="PyrdxlP-dep_Trfase_major"/>
</dbReference>
<keyword evidence="5" id="KW-0663">Pyridoxal phosphate</keyword>
<evidence type="ECO:0000256" key="1">
    <source>
        <dbReference type="ARBA" id="ARBA00001933"/>
    </source>
</evidence>
<dbReference type="InterPro" id="IPR004838">
    <property type="entry name" value="NHTrfase_class1_PyrdxlP-BS"/>
</dbReference>
<dbReference type="InterPro" id="IPR015422">
    <property type="entry name" value="PyrdxlP-dep_Trfase_small"/>
</dbReference>